<keyword evidence="1" id="KW-0732">Signal</keyword>
<proteinExistence type="predicted"/>
<protein>
    <recommendedName>
        <fullName evidence="2">DUF7907 domain-containing protein</fullName>
    </recommendedName>
</protein>
<dbReference type="EMBL" id="MU853802">
    <property type="protein sequence ID" value="KAK3939961.1"/>
    <property type="molecule type" value="Genomic_DNA"/>
</dbReference>
<dbReference type="InterPro" id="IPR057229">
    <property type="entry name" value="DUF7907"/>
</dbReference>
<gene>
    <name evidence="3" type="ORF">QBC46DRAFT_386356</name>
</gene>
<evidence type="ECO:0000313" key="4">
    <source>
        <dbReference type="Proteomes" id="UP001303473"/>
    </source>
</evidence>
<sequence length="250" mass="26989">MIPTTLIITTLLGAAAALPTIQSRPQYPPTSKSTGFTLVANVTYTAKASAVFNTSVNYWTVVGVHVGAGQDTAILDPTLHNTFYQNGTKDAPDDIHYQNDGLIVDGLSTNPPMSIMLSTLSGTASATLENGTQYVGINYGYATKGVGIHPFPDPYPEVYTPNQGTFIVCNESQPVYGRPQYPVRFALADTSSGTLEQTVPDNCVPITLLAQCANLTYVDGNGMEHGTDYTQEVQCYTDVEGIQWGEYRLW</sequence>
<feature type="domain" description="DUF7907" evidence="2">
    <location>
        <begin position="33"/>
        <end position="212"/>
    </location>
</feature>
<evidence type="ECO:0000256" key="1">
    <source>
        <dbReference type="SAM" id="SignalP"/>
    </source>
</evidence>
<evidence type="ECO:0000259" key="2">
    <source>
        <dbReference type="Pfam" id="PF25484"/>
    </source>
</evidence>
<keyword evidence="4" id="KW-1185">Reference proteome</keyword>
<name>A0AAN6N694_9PEZI</name>
<feature type="signal peptide" evidence="1">
    <location>
        <begin position="1"/>
        <end position="17"/>
    </location>
</feature>
<dbReference type="AlphaFoldDB" id="A0AAN6N694"/>
<dbReference type="Pfam" id="PF25484">
    <property type="entry name" value="DUF7907"/>
    <property type="match status" value="1"/>
</dbReference>
<reference evidence="4" key="1">
    <citation type="journal article" date="2023" name="Mol. Phylogenet. Evol.">
        <title>Genome-scale phylogeny and comparative genomics of the fungal order Sordariales.</title>
        <authorList>
            <person name="Hensen N."/>
            <person name="Bonometti L."/>
            <person name="Westerberg I."/>
            <person name="Brannstrom I.O."/>
            <person name="Guillou S."/>
            <person name="Cros-Aarteil S."/>
            <person name="Calhoun S."/>
            <person name="Haridas S."/>
            <person name="Kuo A."/>
            <person name="Mondo S."/>
            <person name="Pangilinan J."/>
            <person name="Riley R."/>
            <person name="LaButti K."/>
            <person name="Andreopoulos B."/>
            <person name="Lipzen A."/>
            <person name="Chen C."/>
            <person name="Yan M."/>
            <person name="Daum C."/>
            <person name="Ng V."/>
            <person name="Clum A."/>
            <person name="Steindorff A."/>
            <person name="Ohm R.A."/>
            <person name="Martin F."/>
            <person name="Silar P."/>
            <person name="Natvig D.O."/>
            <person name="Lalanne C."/>
            <person name="Gautier V."/>
            <person name="Ament-Velasquez S.L."/>
            <person name="Kruys A."/>
            <person name="Hutchinson M.I."/>
            <person name="Powell A.J."/>
            <person name="Barry K."/>
            <person name="Miller A.N."/>
            <person name="Grigoriev I.V."/>
            <person name="Debuchy R."/>
            <person name="Gladieux P."/>
            <person name="Hiltunen Thoren M."/>
            <person name="Johannesson H."/>
        </authorList>
    </citation>
    <scope>NUCLEOTIDE SEQUENCE [LARGE SCALE GENOMIC DNA]</scope>
    <source>
        <strain evidence="4">CBS 340.73</strain>
    </source>
</reference>
<comment type="caution">
    <text evidence="3">The sequence shown here is derived from an EMBL/GenBank/DDBJ whole genome shotgun (WGS) entry which is preliminary data.</text>
</comment>
<accession>A0AAN6N694</accession>
<feature type="chain" id="PRO_5043000996" description="DUF7907 domain-containing protein" evidence="1">
    <location>
        <begin position="18"/>
        <end position="250"/>
    </location>
</feature>
<dbReference type="Proteomes" id="UP001303473">
    <property type="component" value="Unassembled WGS sequence"/>
</dbReference>
<organism evidence="3 4">
    <name type="scientific">Diplogelasinospora grovesii</name>
    <dbReference type="NCBI Taxonomy" id="303347"/>
    <lineage>
        <taxon>Eukaryota</taxon>
        <taxon>Fungi</taxon>
        <taxon>Dikarya</taxon>
        <taxon>Ascomycota</taxon>
        <taxon>Pezizomycotina</taxon>
        <taxon>Sordariomycetes</taxon>
        <taxon>Sordariomycetidae</taxon>
        <taxon>Sordariales</taxon>
        <taxon>Diplogelasinosporaceae</taxon>
        <taxon>Diplogelasinospora</taxon>
    </lineage>
</organism>
<evidence type="ECO:0000313" key="3">
    <source>
        <dbReference type="EMBL" id="KAK3939961.1"/>
    </source>
</evidence>